<accession>A0ABS8T679</accession>
<evidence type="ECO:0000313" key="3">
    <source>
        <dbReference type="EMBL" id="MCD7466530.1"/>
    </source>
</evidence>
<comment type="caution">
    <text evidence="3">The sequence shown here is derived from an EMBL/GenBank/DDBJ whole genome shotgun (WGS) entry which is preliminary data.</text>
</comment>
<proteinExistence type="predicted"/>
<dbReference type="PANTHER" id="PTHR46713:SF4">
    <property type="entry name" value="UBIQUITIN-ASSOCIATED (UBA)_TS-N DOMAIN PROTEIN"/>
    <property type="match status" value="1"/>
</dbReference>
<feature type="region of interest" description="Disordered" evidence="1">
    <location>
        <begin position="1"/>
        <end position="37"/>
    </location>
</feature>
<sequence>AERRGRLGSSLHSCTSSKSIKTSEEETKNPSKVDSATLSGNLTTKKEVLMECLRSLRRQHKEEDAKVQRAFKVLLVYVRNIVMNPDEGKFRKIRLSNPAFQARVGIFKEGVLFLELCGFERVEGGDCLVLHRDKVDMGVLRSAGMVLHYAITNPFFGLLSK</sequence>
<reference evidence="3 4" key="1">
    <citation type="journal article" date="2021" name="BMC Genomics">
        <title>Datura genome reveals duplications of psychoactive alkaloid biosynthetic genes and high mutation rate following tissue culture.</title>
        <authorList>
            <person name="Rajewski A."/>
            <person name="Carter-House D."/>
            <person name="Stajich J."/>
            <person name="Litt A."/>
        </authorList>
    </citation>
    <scope>NUCLEOTIDE SEQUENCE [LARGE SCALE GENOMIC DNA]</scope>
    <source>
        <strain evidence="3">AR-01</strain>
    </source>
</reference>
<feature type="compositionally biased region" description="Basic and acidic residues" evidence="1">
    <location>
        <begin position="21"/>
        <end position="31"/>
    </location>
</feature>
<gene>
    <name evidence="3" type="ORF">HAX54_003335</name>
</gene>
<evidence type="ECO:0000313" key="4">
    <source>
        <dbReference type="Proteomes" id="UP000823775"/>
    </source>
</evidence>
<dbReference type="Gene3D" id="1.20.58.2190">
    <property type="match status" value="1"/>
</dbReference>
<protein>
    <recommendedName>
        <fullName evidence="2">PUB domain-containing protein</fullName>
    </recommendedName>
</protein>
<dbReference type="SUPFAM" id="SSF143503">
    <property type="entry name" value="PUG domain-like"/>
    <property type="match status" value="1"/>
</dbReference>
<dbReference type="Proteomes" id="UP000823775">
    <property type="component" value="Unassembled WGS sequence"/>
</dbReference>
<dbReference type="InterPro" id="IPR018997">
    <property type="entry name" value="PUB_domain"/>
</dbReference>
<dbReference type="SMART" id="SM00580">
    <property type="entry name" value="PUG"/>
    <property type="match status" value="1"/>
</dbReference>
<name>A0ABS8T679_DATST</name>
<feature type="non-terminal residue" evidence="3">
    <location>
        <position position="1"/>
    </location>
</feature>
<dbReference type="InterPro" id="IPR036339">
    <property type="entry name" value="PUB-like_dom_sf"/>
</dbReference>
<keyword evidence="4" id="KW-1185">Reference proteome</keyword>
<evidence type="ECO:0000256" key="1">
    <source>
        <dbReference type="SAM" id="MobiDB-lite"/>
    </source>
</evidence>
<dbReference type="Pfam" id="PF09409">
    <property type="entry name" value="PUB"/>
    <property type="match status" value="1"/>
</dbReference>
<dbReference type="PANTHER" id="PTHR46713">
    <property type="entry name" value="F13M7.16 PROTEIN"/>
    <property type="match status" value="1"/>
</dbReference>
<organism evidence="3 4">
    <name type="scientific">Datura stramonium</name>
    <name type="common">Jimsonweed</name>
    <name type="synonym">Common thornapple</name>
    <dbReference type="NCBI Taxonomy" id="4076"/>
    <lineage>
        <taxon>Eukaryota</taxon>
        <taxon>Viridiplantae</taxon>
        <taxon>Streptophyta</taxon>
        <taxon>Embryophyta</taxon>
        <taxon>Tracheophyta</taxon>
        <taxon>Spermatophyta</taxon>
        <taxon>Magnoliopsida</taxon>
        <taxon>eudicotyledons</taxon>
        <taxon>Gunneridae</taxon>
        <taxon>Pentapetalae</taxon>
        <taxon>asterids</taxon>
        <taxon>lamiids</taxon>
        <taxon>Solanales</taxon>
        <taxon>Solanaceae</taxon>
        <taxon>Solanoideae</taxon>
        <taxon>Datureae</taxon>
        <taxon>Datura</taxon>
    </lineage>
</organism>
<evidence type="ECO:0000259" key="2">
    <source>
        <dbReference type="Pfam" id="PF09409"/>
    </source>
</evidence>
<feature type="domain" description="PUB" evidence="2">
    <location>
        <begin position="66"/>
        <end position="136"/>
    </location>
</feature>
<dbReference type="EMBL" id="JACEIK010001152">
    <property type="protein sequence ID" value="MCD7466530.1"/>
    <property type="molecule type" value="Genomic_DNA"/>
</dbReference>